<dbReference type="HOGENOM" id="CLU_1344067_0_0_1"/>
<accession>A0A066W8M8</accession>
<dbReference type="RefSeq" id="XP_013244229.1">
    <property type="nucleotide sequence ID" value="XM_013388775.1"/>
</dbReference>
<dbReference type="GeneID" id="25267843"/>
<evidence type="ECO:0000313" key="2">
    <source>
        <dbReference type="EMBL" id="KDN48863.1"/>
    </source>
</evidence>
<keyword evidence="1" id="KW-0812">Transmembrane</keyword>
<feature type="transmembrane region" description="Helical" evidence="1">
    <location>
        <begin position="12"/>
        <end position="29"/>
    </location>
</feature>
<name>A0A066W8M8_TILAU</name>
<keyword evidence="3" id="KW-1185">Reference proteome</keyword>
<protein>
    <submittedName>
        <fullName evidence="2">Uncharacterized protein</fullName>
    </submittedName>
</protein>
<comment type="caution">
    <text evidence="2">The sequence shown here is derived from an EMBL/GenBank/DDBJ whole genome shotgun (WGS) entry which is preliminary data.</text>
</comment>
<keyword evidence="1" id="KW-0472">Membrane</keyword>
<dbReference type="EMBL" id="JMSN01000023">
    <property type="protein sequence ID" value="KDN48863.1"/>
    <property type="molecule type" value="Genomic_DNA"/>
</dbReference>
<keyword evidence="1" id="KW-1133">Transmembrane helix</keyword>
<reference evidence="2 3" key="1">
    <citation type="submission" date="2014-05" db="EMBL/GenBank/DDBJ databases">
        <title>Draft genome sequence of a rare smut relative, Tilletiaria anomala UBC 951.</title>
        <authorList>
            <consortium name="DOE Joint Genome Institute"/>
            <person name="Toome M."/>
            <person name="Kuo A."/>
            <person name="Henrissat B."/>
            <person name="Lipzen A."/>
            <person name="Tritt A."/>
            <person name="Yoshinaga Y."/>
            <person name="Zane M."/>
            <person name="Barry K."/>
            <person name="Grigoriev I.V."/>
            <person name="Spatafora J.W."/>
            <person name="Aimea M.C."/>
        </authorList>
    </citation>
    <scope>NUCLEOTIDE SEQUENCE [LARGE SCALE GENOMIC DNA]</scope>
    <source>
        <strain evidence="2 3">UBC 951</strain>
    </source>
</reference>
<sequence length="204" mass="22792">MHGVTSHTPSATILSTFIFPHIVASLVLSRSLRNPHHRRPLPFERGEFAHTNKISPSMHSNFPTYREGRSRCCARFAHSLAFIIQPVENSLVPASYCIHHPLFVCFPVDLMCLFNAVVTHSHVLENVCYRHCMRLGHSEFKKDTPSRNGAQKFKQVAKYLVATVQLTAFANTRLGTISAIVSLSPFLVFAPGQDSLFALYAISS</sequence>
<proteinExistence type="predicted"/>
<evidence type="ECO:0000256" key="1">
    <source>
        <dbReference type="SAM" id="Phobius"/>
    </source>
</evidence>
<dbReference type="InParanoid" id="A0A066W8M8"/>
<organism evidence="2 3">
    <name type="scientific">Tilletiaria anomala (strain ATCC 24038 / CBS 436.72 / UBC 951)</name>
    <dbReference type="NCBI Taxonomy" id="1037660"/>
    <lineage>
        <taxon>Eukaryota</taxon>
        <taxon>Fungi</taxon>
        <taxon>Dikarya</taxon>
        <taxon>Basidiomycota</taxon>
        <taxon>Ustilaginomycotina</taxon>
        <taxon>Exobasidiomycetes</taxon>
        <taxon>Georgefischeriales</taxon>
        <taxon>Tilletiariaceae</taxon>
        <taxon>Tilletiaria</taxon>
    </lineage>
</organism>
<gene>
    <name evidence="2" type="ORF">K437DRAFT_81191</name>
</gene>
<dbReference type="Proteomes" id="UP000027361">
    <property type="component" value="Unassembled WGS sequence"/>
</dbReference>
<dbReference type="AlphaFoldDB" id="A0A066W8M8"/>
<evidence type="ECO:0000313" key="3">
    <source>
        <dbReference type="Proteomes" id="UP000027361"/>
    </source>
</evidence>